<organism evidence="5 6">
    <name type="scientific">Phlebiopsis gigantea (strain 11061_1 CR5-6)</name>
    <name type="common">White-rot fungus</name>
    <name type="synonym">Peniophora gigantea</name>
    <dbReference type="NCBI Taxonomy" id="745531"/>
    <lineage>
        <taxon>Eukaryota</taxon>
        <taxon>Fungi</taxon>
        <taxon>Dikarya</taxon>
        <taxon>Basidiomycota</taxon>
        <taxon>Agaricomycotina</taxon>
        <taxon>Agaricomycetes</taxon>
        <taxon>Polyporales</taxon>
        <taxon>Phanerochaetaceae</taxon>
        <taxon>Phlebiopsis</taxon>
    </lineage>
</organism>
<dbReference type="Gene3D" id="2.130.10.10">
    <property type="entry name" value="YVTN repeat-like/Quinoprotein amine dehydrogenase"/>
    <property type="match status" value="2"/>
</dbReference>
<dbReference type="InterPro" id="IPR001680">
    <property type="entry name" value="WD40_rpt"/>
</dbReference>
<sequence>MGRTEQMAPGYDLAPLPGGATPAPADRAKSKRKQTLLSLLDALHELSKDGELDVGSSNQQPSFEDDRDVPTVDEHLQKVGAEAFNKFERRIISLDKELRNFANAARQLGSSVGILSSSLHLRERLAQILFLFRDNAADLFPRKVQRRPRDAVMNPSVRPRRKAKAPIHVAKPEILEDLDAEDFPDQLQGFADDVITFLDCLNEFPEFTDEAVNGSIIALEGDLKYWASCLKAYEGQFKYPAVQRYLHDLSSEMGDHLDSITSSLSVFIEIGVPTIRFAQKHAAANLLNLSTVATFFSAVTATTMQFSFDQTDTRLANSVNGFWFTSLVFSIGAAVNSLLGLTWKQAMYRSPGHRVPWWVLIWIKRSPLVFLVLSVACFSMGLVLFTYSSHQHRITSTVTTVFSAFSCFGLTAVSFWFASERWAFSRHKGEKWLADIISETRVSMHRLPGVAWCIREPRQFARKVAYYGRRRYRDLSDYFSGGVQWVSAKLNTIRASDIESSESSETKTPASPPYYPSTPLSLREHRGSDATATVLTPISERAPSTVDGHDDPTVVSDTGYSTPISPILTSPAKTRFHNLVRSVIMLRSVSGAASAVSSPRRQRTISSENNGKPTEPTGMVRGSRVASLIPKLKLMESYFDLAAHQALVRHLQFSPDGKYLATSRHVANCRLHWDRTSVIFRIGLDPITSHRILAHPQGFVGQVAWSCFRSPNGRQLLTKMNRGIKVWTEVWTMRPRPLPHQDGVCKRTIDRKHNVQSIAWLPGSEAFMSVEGSYVTKLVRVSHSILDQYHLQRMILHDVAVTVNSHRMLCVGTLTASVDGLQPRKSRAEKQIIVYNLEKCEIENRVPVLHEVRDITMARTGDVALVSYENKAPPQLWKVEIIKDTARLSLRHTYMPKFPVDFAGPSYFGGKNDQLVLCAGKAGDIHIWDRESASLLHHIRPQAFGSGDLTCIAWNPTADPFMFATGTHDGAVKIWTVPPPLAHANEDDPSPSRATSTYRAPSPRTASPSVFETEVRTDSPSTADSHEGTASAGSQQADSFTRDRTVAFLRVPS</sequence>
<accession>A0A0C3S9T3</accession>
<keyword evidence="2" id="KW-0677">Repeat</keyword>
<evidence type="ECO:0000256" key="1">
    <source>
        <dbReference type="ARBA" id="ARBA00022574"/>
    </source>
</evidence>
<dbReference type="Pfam" id="PF00400">
    <property type="entry name" value="WD40"/>
    <property type="match status" value="2"/>
</dbReference>
<dbReference type="GO" id="GO:0034657">
    <property type="term" value="C:GID complex"/>
    <property type="evidence" value="ECO:0007669"/>
    <property type="project" value="TreeGrafter"/>
</dbReference>
<dbReference type="SUPFAM" id="SSF50978">
    <property type="entry name" value="WD40 repeat-like"/>
    <property type="match status" value="1"/>
</dbReference>
<dbReference type="STRING" id="745531.A0A0C3S9T3"/>
<keyword evidence="6" id="KW-1185">Reference proteome</keyword>
<evidence type="ECO:0000313" key="5">
    <source>
        <dbReference type="EMBL" id="KIP06450.1"/>
    </source>
</evidence>
<feature type="region of interest" description="Disordered" evidence="3">
    <location>
        <begin position="979"/>
        <end position="1044"/>
    </location>
</feature>
<reference evidence="5 6" key="1">
    <citation type="journal article" date="2014" name="PLoS Genet.">
        <title>Analysis of the Phlebiopsis gigantea genome, transcriptome and secretome provides insight into its pioneer colonization strategies of wood.</title>
        <authorList>
            <person name="Hori C."/>
            <person name="Ishida T."/>
            <person name="Igarashi K."/>
            <person name="Samejima M."/>
            <person name="Suzuki H."/>
            <person name="Master E."/>
            <person name="Ferreira P."/>
            <person name="Ruiz-Duenas F.J."/>
            <person name="Held B."/>
            <person name="Canessa P."/>
            <person name="Larrondo L.F."/>
            <person name="Schmoll M."/>
            <person name="Druzhinina I.S."/>
            <person name="Kubicek C.P."/>
            <person name="Gaskell J.A."/>
            <person name="Kersten P."/>
            <person name="St John F."/>
            <person name="Glasner J."/>
            <person name="Sabat G."/>
            <person name="Splinter BonDurant S."/>
            <person name="Syed K."/>
            <person name="Yadav J."/>
            <person name="Mgbeahuruike A.C."/>
            <person name="Kovalchuk A."/>
            <person name="Asiegbu F.O."/>
            <person name="Lackner G."/>
            <person name="Hoffmeister D."/>
            <person name="Rencoret J."/>
            <person name="Gutierrez A."/>
            <person name="Sun H."/>
            <person name="Lindquist E."/>
            <person name="Barry K."/>
            <person name="Riley R."/>
            <person name="Grigoriev I.V."/>
            <person name="Henrissat B."/>
            <person name="Kues U."/>
            <person name="Berka R.M."/>
            <person name="Martinez A.T."/>
            <person name="Covert S.F."/>
            <person name="Blanchette R.A."/>
            <person name="Cullen D."/>
        </authorList>
    </citation>
    <scope>NUCLEOTIDE SEQUENCE [LARGE SCALE GENOMIC DNA]</scope>
    <source>
        <strain evidence="5 6">11061_1 CR5-6</strain>
    </source>
</reference>
<dbReference type="AlphaFoldDB" id="A0A0C3S9T3"/>
<dbReference type="InterPro" id="IPR015943">
    <property type="entry name" value="WD40/YVTN_repeat-like_dom_sf"/>
</dbReference>
<dbReference type="GO" id="GO:0043161">
    <property type="term" value="P:proteasome-mediated ubiquitin-dependent protein catabolic process"/>
    <property type="evidence" value="ECO:0007669"/>
    <property type="project" value="TreeGrafter"/>
</dbReference>
<dbReference type="Proteomes" id="UP000053257">
    <property type="component" value="Unassembled WGS sequence"/>
</dbReference>
<feature type="transmembrane region" description="Helical" evidence="4">
    <location>
        <begin position="320"/>
        <end position="341"/>
    </location>
</feature>
<dbReference type="HOGENOM" id="CLU_008849_0_0_1"/>
<name>A0A0C3S9T3_PHLG1</name>
<feature type="transmembrane region" description="Helical" evidence="4">
    <location>
        <begin position="286"/>
        <end position="308"/>
    </location>
</feature>
<dbReference type="PANTHER" id="PTHR22838:SF0">
    <property type="entry name" value="WD REPEAT-CONTAINING PROTEIN 26"/>
    <property type="match status" value="1"/>
</dbReference>
<feature type="transmembrane region" description="Helical" evidence="4">
    <location>
        <begin position="368"/>
        <end position="388"/>
    </location>
</feature>
<feature type="transmembrane region" description="Helical" evidence="4">
    <location>
        <begin position="394"/>
        <end position="418"/>
    </location>
</feature>
<feature type="region of interest" description="Disordered" evidence="3">
    <location>
        <begin position="595"/>
        <end position="620"/>
    </location>
</feature>
<feature type="region of interest" description="Disordered" evidence="3">
    <location>
        <begin position="497"/>
        <end position="516"/>
    </location>
</feature>
<keyword evidence="1" id="KW-0853">WD repeat</keyword>
<feature type="compositionally biased region" description="Low complexity" evidence="3">
    <location>
        <begin position="13"/>
        <end position="25"/>
    </location>
</feature>
<evidence type="ECO:0000256" key="4">
    <source>
        <dbReference type="SAM" id="Phobius"/>
    </source>
</evidence>
<dbReference type="OrthoDB" id="972532at2759"/>
<feature type="region of interest" description="Disordered" evidence="3">
    <location>
        <begin position="50"/>
        <end position="70"/>
    </location>
</feature>
<dbReference type="PANTHER" id="PTHR22838">
    <property type="entry name" value="WD REPEAT PROTEIN 26-RELATED"/>
    <property type="match status" value="1"/>
</dbReference>
<protein>
    <submittedName>
        <fullName evidence="5">Uncharacterized protein</fullName>
    </submittedName>
</protein>
<keyword evidence="4" id="KW-0812">Transmembrane</keyword>
<evidence type="ECO:0000313" key="6">
    <source>
        <dbReference type="Proteomes" id="UP000053257"/>
    </source>
</evidence>
<feature type="compositionally biased region" description="Polar residues" evidence="3">
    <location>
        <begin position="992"/>
        <end position="1010"/>
    </location>
</feature>
<feature type="region of interest" description="Disordered" evidence="3">
    <location>
        <begin position="1"/>
        <end position="32"/>
    </location>
</feature>
<gene>
    <name evidence="5" type="ORF">PHLGIDRAFT_106926</name>
</gene>
<keyword evidence="4" id="KW-1133">Transmembrane helix</keyword>
<dbReference type="SMART" id="SM00320">
    <property type="entry name" value="WD40"/>
    <property type="match status" value="3"/>
</dbReference>
<evidence type="ECO:0000256" key="2">
    <source>
        <dbReference type="ARBA" id="ARBA00022737"/>
    </source>
</evidence>
<evidence type="ECO:0000256" key="3">
    <source>
        <dbReference type="SAM" id="MobiDB-lite"/>
    </source>
</evidence>
<proteinExistence type="predicted"/>
<dbReference type="InterPro" id="IPR036322">
    <property type="entry name" value="WD40_repeat_dom_sf"/>
</dbReference>
<dbReference type="InterPro" id="IPR051350">
    <property type="entry name" value="WD_repeat-ST_regulator"/>
</dbReference>
<dbReference type="EMBL" id="KN840517">
    <property type="protein sequence ID" value="KIP06450.1"/>
    <property type="molecule type" value="Genomic_DNA"/>
</dbReference>
<keyword evidence="4" id="KW-0472">Membrane</keyword>